<dbReference type="EMBL" id="BARV01020165">
    <property type="protein sequence ID" value="GAI24308.1"/>
    <property type="molecule type" value="Genomic_DNA"/>
</dbReference>
<proteinExistence type="predicted"/>
<keyword evidence="1" id="KW-1277">Toxin-antitoxin system</keyword>
<evidence type="ECO:0000313" key="3">
    <source>
        <dbReference type="EMBL" id="GAI24308.1"/>
    </source>
</evidence>
<protein>
    <submittedName>
        <fullName evidence="3">Uncharacterized protein</fullName>
    </submittedName>
</protein>
<organism evidence="3">
    <name type="scientific">marine sediment metagenome</name>
    <dbReference type="NCBI Taxonomy" id="412755"/>
    <lineage>
        <taxon>unclassified sequences</taxon>
        <taxon>metagenomes</taxon>
        <taxon>ecological metagenomes</taxon>
    </lineage>
</organism>
<feature type="compositionally biased region" description="Basic and acidic residues" evidence="2">
    <location>
        <begin position="94"/>
        <end position="113"/>
    </location>
</feature>
<sequence>MVKRQTNLTLEDGLIKTAKDIGLNISMELNECLAELVGGKRTPFTVRYTLLARAHHELKERVRELQDELRAARKDSRERPGPGTGQPSGLKSDCNTHLERLPRPEPSTGEHHG</sequence>
<dbReference type="AlphaFoldDB" id="X1LYY7"/>
<dbReference type="InterPro" id="IPR009956">
    <property type="entry name" value="Post-segregation_anti-tox_CcdA"/>
</dbReference>
<comment type="caution">
    <text evidence="3">The sequence shown here is derived from an EMBL/GenBank/DDBJ whole genome shotgun (WGS) entry which is preliminary data.</text>
</comment>
<evidence type="ECO:0000256" key="2">
    <source>
        <dbReference type="SAM" id="MobiDB-lite"/>
    </source>
</evidence>
<dbReference type="Pfam" id="PF07362">
    <property type="entry name" value="CcdA"/>
    <property type="match status" value="1"/>
</dbReference>
<gene>
    <name evidence="3" type="ORF">S06H3_33730</name>
</gene>
<feature type="compositionally biased region" description="Basic and acidic residues" evidence="2">
    <location>
        <begin position="65"/>
        <end position="80"/>
    </location>
</feature>
<name>X1LYY7_9ZZZZ</name>
<evidence type="ECO:0000256" key="1">
    <source>
        <dbReference type="ARBA" id="ARBA00022649"/>
    </source>
</evidence>
<reference evidence="3" key="1">
    <citation type="journal article" date="2014" name="Front. Microbiol.">
        <title>High frequency of phylogenetically diverse reductive dehalogenase-homologous genes in deep subseafloor sedimentary metagenomes.</title>
        <authorList>
            <person name="Kawai M."/>
            <person name="Futagami T."/>
            <person name="Toyoda A."/>
            <person name="Takaki Y."/>
            <person name="Nishi S."/>
            <person name="Hori S."/>
            <person name="Arai W."/>
            <person name="Tsubouchi T."/>
            <person name="Morono Y."/>
            <person name="Uchiyama I."/>
            <person name="Ito T."/>
            <person name="Fujiyama A."/>
            <person name="Inagaki F."/>
            <person name="Takami H."/>
        </authorList>
    </citation>
    <scope>NUCLEOTIDE SEQUENCE</scope>
    <source>
        <strain evidence="3">Expedition CK06-06</strain>
    </source>
</reference>
<accession>X1LYY7</accession>
<feature type="region of interest" description="Disordered" evidence="2">
    <location>
        <begin position="65"/>
        <end position="113"/>
    </location>
</feature>